<dbReference type="SUPFAM" id="SSF47370">
    <property type="entry name" value="Bromodomain"/>
    <property type="match status" value="1"/>
</dbReference>
<dbReference type="SMART" id="SM00297">
    <property type="entry name" value="BROMO"/>
    <property type="match status" value="1"/>
</dbReference>
<dbReference type="InterPro" id="IPR038336">
    <property type="entry name" value="NET_sf"/>
</dbReference>
<dbReference type="PRINTS" id="PR00503">
    <property type="entry name" value="BROMODOMAIN"/>
</dbReference>
<feature type="domain" description="Bromo" evidence="6">
    <location>
        <begin position="184"/>
        <end position="259"/>
    </location>
</feature>
<dbReference type="Proteomes" id="UP000634136">
    <property type="component" value="Unassembled WGS sequence"/>
</dbReference>
<evidence type="ECO:0000256" key="3">
    <source>
        <dbReference type="ARBA" id="ARBA00023163"/>
    </source>
</evidence>
<dbReference type="Pfam" id="PF17035">
    <property type="entry name" value="BET"/>
    <property type="match status" value="1"/>
</dbReference>
<keyword evidence="9" id="KW-1185">Reference proteome</keyword>
<gene>
    <name evidence="8" type="ORF">G2W53_002556</name>
</gene>
<dbReference type="PROSITE" id="PS50014">
    <property type="entry name" value="BROMODOMAIN_2"/>
    <property type="match status" value="1"/>
</dbReference>
<accession>A0A834X9G5</accession>
<dbReference type="Gene3D" id="1.20.920.10">
    <property type="entry name" value="Bromodomain-like"/>
    <property type="match status" value="1"/>
</dbReference>
<dbReference type="PANTHER" id="PTHR45926">
    <property type="entry name" value="OSJNBA0053K19.4 PROTEIN"/>
    <property type="match status" value="1"/>
</dbReference>
<dbReference type="PROSITE" id="PS51525">
    <property type="entry name" value="NET"/>
    <property type="match status" value="1"/>
</dbReference>
<dbReference type="AlphaFoldDB" id="A0A834X9G5"/>
<dbReference type="OrthoDB" id="21449at2759"/>
<dbReference type="Gene3D" id="1.20.1270.220">
    <property type="match status" value="1"/>
</dbReference>
<evidence type="ECO:0000259" key="7">
    <source>
        <dbReference type="PROSITE" id="PS51525"/>
    </source>
</evidence>
<dbReference type="InterPro" id="IPR001487">
    <property type="entry name" value="Bromodomain"/>
</dbReference>
<evidence type="ECO:0000259" key="6">
    <source>
        <dbReference type="PROSITE" id="PS50014"/>
    </source>
</evidence>
<proteinExistence type="predicted"/>
<keyword evidence="1" id="KW-0805">Transcription regulation</keyword>
<sequence length="452" mass="52035">MEPGVTSDPNIRKVGDAAADVEDFISLDEISITIDKSWMMFTSRVRLITDFRESNGIDTVLSCPKSNWSNDPNNLKSKRHFQSDDKQNAKNHFEKQVNEVEQFYQSTGNTQVNNSKGSSLVKDKGWEKHLISAEKQLQEASHREAAAARRMQELMRQFSTILRQASAIRLQLASRCAFLCYYITQHKWAWPFLDPVDVEGLGLHDYYEVIEKPMDFGTIKGKMDAKDGTGYKNVREIYADVRLVFKNAMKYNDEKNDVHVMAKTLLEKFEEKWLQLLPKVAEEEKRRLEEEAEAHLDMQLAREATYATMARDLSIKLSQIDMHLKLHKERAIQKLCRKLSSEEKRILGAALAKLSPENISRALEIVAENNPNFHAAAREVDLDIDAQSDYTLWRLKVFVKDALEVQEKTTGDIAFNNNENTEDKKNNSKRKREFCDAHAKTTVKRTKKLSTL</sequence>
<keyword evidence="3" id="KW-0804">Transcription</keyword>
<dbReference type="EMBL" id="JAAIUW010000002">
    <property type="protein sequence ID" value="KAF7840258.1"/>
    <property type="molecule type" value="Genomic_DNA"/>
</dbReference>
<evidence type="ECO:0000256" key="5">
    <source>
        <dbReference type="SAM" id="MobiDB-lite"/>
    </source>
</evidence>
<dbReference type="Pfam" id="PF00439">
    <property type="entry name" value="Bromodomain"/>
    <property type="match status" value="1"/>
</dbReference>
<evidence type="ECO:0000313" key="8">
    <source>
        <dbReference type="EMBL" id="KAF7840258.1"/>
    </source>
</evidence>
<reference evidence="8" key="1">
    <citation type="submission" date="2020-09" db="EMBL/GenBank/DDBJ databases">
        <title>Genome-Enabled Discovery of Anthraquinone Biosynthesis in Senna tora.</title>
        <authorList>
            <person name="Kang S.-H."/>
            <person name="Pandey R.P."/>
            <person name="Lee C.-M."/>
            <person name="Sim J.-S."/>
            <person name="Jeong J.-T."/>
            <person name="Choi B.-S."/>
            <person name="Jung M."/>
            <person name="Ginzburg D."/>
            <person name="Zhao K."/>
            <person name="Won S.Y."/>
            <person name="Oh T.-J."/>
            <person name="Yu Y."/>
            <person name="Kim N.-H."/>
            <person name="Lee O.R."/>
            <person name="Lee T.-H."/>
            <person name="Bashyal P."/>
            <person name="Kim T.-S."/>
            <person name="Lee W.-H."/>
            <person name="Kawkins C."/>
            <person name="Kim C.-K."/>
            <person name="Kim J.S."/>
            <person name="Ahn B.O."/>
            <person name="Rhee S.Y."/>
            <person name="Sohng J.K."/>
        </authorList>
    </citation>
    <scope>NUCLEOTIDE SEQUENCE</scope>
    <source>
        <tissue evidence="8">Leaf</tissue>
    </source>
</reference>
<name>A0A834X9G5_9FABA</name>
<evidence type="ECO:0000256" key="1">
    <source>
        <dbReference type="ARBA" id="ARBA00023015"/>
    </source>
</evidence>
<keyword evidence="2 4" id="KW-0103">Bromodomain</keyword>
<dbReference type="InterPro" id="IPR036427">
    <property type="entry name" value="Bromodomain-like_sf"/>
</dbReference>
<feature type="region of interest" description="Disordered" evidence="5">
    <location>
        <begin position="414"/>
        <end position="433"/>
    </location>
</feature>
<feature type="domain" description="NET" evidence="7">
    <location>
        <begin position="329"/>
        <end position="410"/>
    </location>
</feature>
<evidence type="ECO:0000256" key="2">
    <source>
        <dbReference type="ARBA" id="ARBA00023117"/>
    </source>
</evidence>
<protein>
    <submittedName>
        <fullName evidence="8">Transcription factor GTE1-like</fullName>
    </submittedName>
</protein>
<comment type="caution">
    <text evidence="8">The sequence shown here is derived from an EMBL/GenBank/DDBJ whole genome shotgun (WGS) entry which is preliminary data.</text>
</comment>
<organism evidence="8 9">
    <name type="scientific">Senna tora</name>
    <dbReference type="NCBI Taxonomy" id="362788"/>
    <lineage>
        <taxon>Eukaryota</taxon>
        <taxon>Viridiplantae</taxon>
        <taxon>Streptophyta</taxon>
        <taxon>Embryophyta</taxon>
        <taxon>Tracheophyta</taxon>
        <taxon>Spermatophyta</taxon>
        <taxon>Magnoliopsida</taxon>
        <taxon>eudicotyledons</taxon>
        <taxon>Gunneridae</taxon>
        <taxon>Pentapetalae</taxon>
        <taxon>rosids</taxon>
        <taxon>fabids</taxon>
        <taxon>Fabales</taxon>
        <taxon>Fabaceae</taxon>
        <taxon>Caesalpinioideae</taxon>
        <taxon>Cassia clade</taxon>
        <taxon>Senna</taxon>
    </lineage>
</organism>
<evidence type="ECO:0000256" key="4">
    <source>
        <dbReference type="PROSITE-ProRule" id="PRU00035"/>
    </source>
</evidence>
<evidence type="ECO:0000313" key="9">
    <source>
        <dbReference type="Proteomes" id="UP000634136"/>
    </source>
</evidence>
<dbReference type="InterPro" id="IPR027353">
    <property type="entry name" value="NET_dom"/>
</dbReference>